<keyword evidence="1" id="KW-0812">Transmembrane</keyword>
<dbReference type="Proteomes" id="UP000218887">
    <property type="component" value="Unassembled WGS sequence"/>
</dbReference>
<proteinExistence type="predicted"/>
<keyword evidence="3" id="KW-1185">Reference proteome</keyword>
<keyword evidence="1" id="KW-1133">Transmembrane helix</keyword>
<evidence type="ECO:0000313" key="2">
    <source>
        <dbReference type="EMBL" id="PAV28076.1"/>
    </source>
</evidence>
<dbReference type="RefSeq" id="WP_095657004.1">
    <property type="nucleotide sequence ID" value="NZ_NPOA01000015.1"/>
</dbReference>
<dbReference type="AlphaFoldDB" id="A0A2A2I9S6"/>
<accession>A0A2A2I9S6</accession>
<feature type="transmembrane region" description="Helical" evidence="1">
    <location>
        <begin position="7"/>
        <end position="30"/>
    </location>
</feature>
<feature type="transmembrane region" description="Helical" evidence="1">
    <location>
        <begin position="56"/>
        <end position="76"/>
    </location>
</feature>
<keyword evidence="1" id="KW-0472">Membrane</keyword>
<sequence>MLKYIGFTVIFLGVYFLLQIGTGIVSTFFYTPDIQEVIETGSVFSGKIEFGNTDPALVILFGIISFCAAMGVMKVFKKIAKG</sequence>
<reference evidence="2 3" key="1">
    <citation type="submission" date="2017-08" db="EMBL/GenBank/DDBJ databases">
        <title>Virgibacillus indicus sp. nov. and Virgibacillus profoundi sp. nov, two moderately halophilic bacteria isolated from marine sediment by using the Microfluidic Streak Plate.</title>
        <authorList>
            <person name="Xu B."/>
            <person name="Hu B."/>
            <person name="Wang J."/>
            <person name="Zhu Y."/>
            <person name="Huang L."/>
            <person name="Du W."/>
            <person name="Huang Y."/>
        </authorList>
    </citation>
    <scope>NUCLEOTIDE SEQUENCE [LARGE SCALE GENOMIC DNA]</scope>
    <source>
        <strain evidence="2 3">IO3-P3-H5</strain>
    </source>
</reference>
<dbReference type="EMBL" id="NPOA01000015">
    <property type="protein sequence ID" value="PAV28076.1"/>
    <property type="molecule type" value="Genomic_DNA"/>
</dbReference>
<dbReference type="OrthoDB" id="2454526at2"/>
<evidence type="ECO:0000256" key="1">
    <source>
        <dbReference type="SAM" id="Phobius"/>
    </source>
</evidence>
<protein>
    <submittedName>
        <fullName evidence="2">Uncharacterized protein</fullName>
    </submittedName>
</protein>
<organism evidence="2 3">
    <name type="scientific">Virgibacillus profundi</name>
    <dbReference type="NCBI Taxonomy" id="2024555"/>
    <lineage>
        <taxon>Bacteria</taxon>
        <taxon>Bacillati</taxon>
        <taxon>Bacillota</taxon>
        <taxon>Bacilli</taxon>
        <taxon>Bacillales</taxon>
        <taxon>Bacillaceae</taxon>
        <taxon>Virgibacillus</taxon>
    </lineage>
</organism>
<gene>
    <name evidence="2" type="ORF">CIL05_18380</name>
</gene>
<evidence type="ECO:0000313" key="3">
    <source>
        <dbReference type="Proteomes" id="UP000218887"/>
    </source>
</evidence>
<name>A0A2A2I9S6_9BACI</name>
<comment type="caution">
    <text evidence="2">The sequence shown here is derived from an EMBL/GenBank/DDBJ whole genome shotgun (WGS) entry which is preliminary data.</text>
</comment>